<dbReference type="Proteomes" id="UP000064920">
    <property type="component" value="Chromosome"/>
</dbReference>
<name>A0A0N9ZRQ4_9RHOB</name>
<protein>
    <submittedName>
        <fullName evidence="1">Uncharacterized protein</fullName>
    </submittedName>
</protein>
<dbReference type="STRING" id="1397108.IMCC12053_2532"/>
<keyword evidence="2" id="KW-1185">Reference proteome</keyword>
<sequence length="39" mass="4144">MSAARAIVSILTSIRDINLLSDAMGFDHAHTIGLSFGQL</sequence>
<dbReference type="EMBL" id="CP012023">
    <property type="protein sequence ID" value="ALI56479.1"/>
    <property type="molecule type" value="Genomic_DNA"/>
</dbReference>
<organism evidence="1 2">
    <name type="scientific">Celeribacter marinus</name>
    <dbReference type="NCBI Taxonomy" id="1397108"/>
    <lineage>
        <taxon>Bacteria</taxon>
        <taxon>Pseudomonadati</taxon>
        <taxon>Pseudomonadota</taxon>
        <taxon>Alphaproteobacteria</taxon>
        <taxon>Rhodobacterales</taxon>
        <taxon>Roseobacteraceae</taxon>
        <taxon>Celeribacter</taxon>
    </lineage>
</organism>
<evidence type="ECO:0000313" key="1">
    <source>
        <dbReference type="EMBL" id="ALI56479.1"/>
    </source>
</evidence>
<evidence type="ECO:0000313" key="2">
    <source>
        <dbReference type="Proteomes" id="UP000064920"/>
    </source>
</evidence>
<proteinExistence type="predicted"/>
<accession>A0A0N9ZRQ4</accession>
<dbReference type="PATRIC" id="fig|1397108.4.peg.2587"/>
<dbReference type="KEGG" id="cmar:IMCC12053_2532"/>
<reference evidence="2" key="1">
    <citation type="submission" date="2015-05" db="EMBL/GenBank/DDBJ databases">
        <authorList>
            <person name="Oh H.-M."/>
            <person name="Yang J.-A."/>
            <person name="Cho J.-C."/>
            <person name="Kang I."/>
        </authorList>
    </citation>
    <scope>NUCLEOTIDE SEQUENCE [LARGE SCALE GENOMIC DNA]</scope>
    <source>
        <strain evidence="2">IMCC 12053</strain>
    </source>
</reference>
<gene>
    <name evidence="1" type="ORF">IMCC12053_2532</name>
</gene>
<dbReference type="AlphaFoldDB" id="A0A0N9ZRQ4"/>